<evidence type="ECO:0000259" key="1">
    <source>
        <dbReference type="Pfam" id="PF23493"/>
    </source>
</evidence>
<dbReference type="GO" id="GO:0004812">
    <property type="term" value="F:aminoacyl-tRNA ligase activity"/>
    <property type="evidence" value="ECO:0007669"/>
    <property type="project" value="InterPro"/>
</dbReference>
<accession>X1JQN8</accession>
<name>X1JQN8_9ZZZZ</name>
<dbReference type="InterPro" id="IPR009080">
    <property type="entry name" value="tRNAsynth_Ia_anticodon-bd"/>
</dbReference>
<proteinExistence type="predicted"/>
<dbReference type="GO" id="GO:0006418">
    <property type="term" value="P:tRNA aminoacylation for protein translation"/>
    <property type="evidence" value="ECO:0007669"/>
    <property type="project" value="InterPro"/>
</dbReference>
<dbReference type="EMBL" id="BARU01047172">
    <property type="protein sequence ID" value="GAH97036.1"/>
    <property type="molecule type" value="Genomic_DNA"/>
</dbReference>
<gene>
    <name evidence="2" type="ORF">S03H2_70805</name>
</gene>
<dbReference type="SUPFAM" id="SSF47323">
    <property type="entry name" value="Anticodon-binding domain of a subclass of class I aminoacyl-tRNA synthetases"/>
    <property type="match status" value="1"/>
</dbReference>
<dbReference type="GO" id="GO:0005524">
    <property type="term" value="F:ATP binding"/>
    <property type="evidence" value="ECO:0007669"/>
    <property type="project" value="InterPro"/>
</dbReference>
<dbReference type="InterPro" id="IPR056411">
    <property type="entry name" value="CysS_C"/>
</dbReference>
<feature type="non-terminal residue" evidence="2">
    <location>
        <position position="1"/>
    </location>
</feature>
<organism evidence="2">
    <name type="scientific">marine sediment metagenome</name>
    <dbReference type="NCBI Taxonomy" id="412755"/>
    <lineage>
        <taxon>unclassified sequences</taxon>
        <taxon>metagenomes</taxon>
        <taxon>ecological metagenomes</taxon>
    </lineage>
</organism>
<dbReference type="Gene3D" id="1.20.120.1910">
    <property type="entry name" value="Cysteine-tRNA ligase, C-terminal anti-codon recognition domain"/>
    <property type="match status" value="1"/>
</dbReference>
<dbReference type="Pfam" id="PF23493">
    <property type="entry name" value="CysS_C"/>
    <property type="match status" value="1"/>
</dbReference>
<sequence>IRSVLGIFEDIEEDESTSTIGTLVDLLIELRQNFRSEKNWEMSDKIRDELKKAGITLEDTPKRILWKLTEQKV</sequence>
<dbReference type="AlphaFoldDB" id="X1JQN8"/>
<protein>
    <recommendedName>
        <fullName evidence="1">Cysteinyl-tRNA ligase anticodon binding domain-containing protein</fullName>
    </recommendedName>
</protein>
<comment type="caution">
    <text evidence="2">The sequence shown here is derived from an EMBL/GenBank/DDBJ whole genome shotgun (WGS) entry which is preliminary data.</text>
</comment>
<feature type="domain" description="Cysteinyl-tRNA ligase anticodon binding" evidence="1">
    <location>
        <begin position="27"/>
        <end position="66"/>
    </location>
</feature>
<evidence type="ECO:0000313" key="2">
    <source>
        <dbReference type="EMBL" id="GAH97036.1"/>
    </source>
</evidence>
<reference evidence="2" key="1">
    <citation type="journal article" date="2014" name="Front. Microbiol.">
        <title>High frequency of phylogenetically diverse reductive dehalogenase-homologous genes in deep subseafloor sedimentary metagenomes.</title>
        <authorList>
            <person name="Kawai M."/>
            <person name="Futagami T."/>
            <person name="Toyoda A."/>
            <person name="Takaki Y."/>
            <person name="Nishi S."/>
            <person name="Hori S."/>
            <person name="Arai W."/>
            <person name="Tsubouchi T."/>
            <person name="Morono Y."/>
            <person name="Uchiyama I."/>
            <person name="Ito T."/>
            <person name="Fujiyama A."/>
            <person name="Inagaki F."/>
            <person name="Takami H."/>
        </authorList>
    </citation>
    <scope>NUCLEOTIDE SEQUENCE</scope>
    <source>
        <strain evidence="2">Expedition CK06-06</strain>
    </source>
</reference>